<organism evidence="1 2">
    <name type="scientific">Flavobacterium bernardetii</name>
    <dbReference type="NCBI Taxonomy" id="2813823"/>
    <lineage>
        <taxon>Bacteria</taxon>
        <taxon>Pseudomonadati</taxon>
        <taxon>Bacteroidota</taxon>
        <taxon>Flavobacteriia</taxon>
        <taxon>Flavobacteriales</taxon>
        <taxon>Flavobacteriaceae</taxon>
        <taxon>Flavobacterium</taxon>
    </lineage>
</organism>
<protein>
    <submittedName>
        <fullName evidence="1">PD-(D/E)XK nuclease family protein</fullName>
    </submittedName>
</protein>
<sequence length="380" mass="44397">MDFYSIKELSFFLSTPFPKQRDYEITYLDIVNIRTKENAISKIYAHYLNLQASPKISEWFISSLLDLIETKSNKKIELKDYDVFLEYVTLESLGRIDIVIDSKATQSAILIENKVYHWLHNDLANYWDTFSHYESDNKVGIILALINLPSSNSNFISISHIEWISKMEEYIDFSILSDREKIHLEDFIINIKYITNETVMNDNIKFYLDHSSKIEQVLGFKEEASRFVNAAINSVATKYNWDVYGGSNNFKQIWDKNNDVRVFYTLFPDEILQKKELKLVVEIDDRARGYYDNLIIKVLSSNVFDSSFIKSDFKNKNSAHIGFIVFKLTESNLENLSSFIDAKISELESKRNFIHKQLVALGYEDKTTLLNENKQLCNTI</sequence>
<dbReference type="EMBL" id="JACRUN010000001">
    <property type="protein sequence ID" value="MBC5833685.1"/>
    <property type="molecule type" value="Genomic_DNA"/>
</dbReference>
<dbReference type="RefSeq" id="WP_166124924.1">
    <property type="nucleotide sequence ID" value="NZ_JAANOQ010000001.1"/>
</dbReference>
<comment type="caution">
    <text evidence="1">The sequence shown here is derived from an EMBL/GenBank/DDBJ whole genome shotgun (WGS) entry which is preliminary data.</text>
</comment>
<dbReference type="Pfam" id="PF14281">
    <property type="entry name" value="PDDEXK_4"/>
    <property type="match status" value="1"/>
</dbReference>
<dbReference type="Proteomes" id="UP000605990">
    <property type="component" value="Unassembled WGS sequence"/>
</dbReference>
<accession>A0ABR7IV70</accession>
<reference evidence="1 2" key="1">
    <citation type="submission" date="2020-08" db="EMBL/GenBank/DDBJ databases">
        <title>Description of novel Flavobacterium F-408 isolate.</title>
        <authorList>
            <person name="Saticioglu I.B."/>
            <person name="Duman M."/>
            <person name="Altun S."/>
        </authorList>
    </citation>
    <scope>NUCLEOTIDE SEQUENCE [LARGE SCALE GENOMIC DNA]</scope>
    <source>
        <strain evidence="1 2">F-408</strain>
    </source>
</reference>
<name>A0ABR7IV70_9FLAO</name>
<gene>
    <name evidence="1" type="ORF">H8R27_02180</name>
</gene>
<dbReference type="InterPro" id="IPR029470">
    <property type="entry name" value="PDDEXK_4"/>
</dbReference>
<evidence type="ECO:0000313" key="1">
    <source>
        <dbReference type="EMBL" id="MBC5833685.1"/>
    </source>
</evidence>
<proteinExistence type="predicted"/>
<keyword evidence="2" id="KW-1185">Reference proteome</keyword>
<evidence type="ECO:0000313" key="2">
    <source>
        <dbReference type="Proteomes" id="UP000605990"/>
    </source>
</evidence>